<gene>
    <name evidence="4" type="ORF">ACFFPJ_15505</name>
</gene>
<dbReference type="Pfam" id="PF04892">
    <property type="entry name" value="VanZ"/>
    <property type="match status" value="1"/>
</dbReference>
<feature type="transmembrane region" description="Helical" evidence="2">
    <location>
        <begin position="85"/>
        <end position="103"/>
    </location>
</feature>
<evidence type="ECO:0000313" key="5">
    <source>
        <dbReference type="Proteomes" id="UP001589611"/>
    </source>
</evidence>
<feature type="transmembrane region" description="Helical" evidence="2">
    <location>
        <begin position="115"/>
        <end position="132"/>
    </location>
</feature>
<keyword evidence="5" id="KW-1185">Reference proteome</keyword>
<dbReference type="InterPro" id="IPR006976">
    <property type="entry name" value="VanZ-like"/>
</dbReference>
<evidence type="ECO:0000256" key="2">
    <source>
        <dbReference type="SAM" id="Phobius"/>
    </source>
</evidence>
<evidence type="ECO:0000256" key="1">
    <source>
        <dbReference type="SAM" id="MobiDB-lite"/>
    </source>
</evidence>
<dbReference type="InterPro" id="IPR053150">
    <property type="entry name" value="Teicoplanin_resist-assoc"/>
</dbReference>
<keyword evidence="2" id="KW-0812">Transmembrane</keyword>
<feature type="compositionally biased region" description="Low complexity" evidence="1">
    <location>
        <begin position="276"/>
        <end position="287"/>
    </location>
</feature>
<keyword evidence="2" id="KW-0472">Membrane</keyword>
<accession>A0ABV5T3L1</accession>
<feature type="compositionally biased region" description="Pro residues" evidence="1">
    <location>
        <begin position="168"/>
        <end position="180"/>
    </location>
</feature>
<feature type="compositionally biased region" description="Pro residues" evidence="1">
    <location>
        <begin position="296"/>
        <end position="309"/>
    </location>
</feature>
<dbReference type="EMBL" id="JBHMBE010000008">
    <property type="protein sequence ID" value="MFB9647201.1"/>
    <property type="molecule type" value="Genomic_DNA"/>
</dbReference>
<dbReference type="PANTHER" id="PTHR36834">
    <property type="entry name" value="MEMBRANE PROTEIN-RELATED"/>
    <property type="match status" value="1"/>
</dbReference>
<reference evidence="4 5" key="1">
    <citation type="submission" date="2024-09" db="EMBL/GenBank/DDBJ databases">
        <authorList>
            <person name="Sun Q."/>
            <person name="Mori K."/>
        </authorList>
    </citation>
    <scope>NUCLEOTIDE SEQUENCE [LARGE SCALE GENOMIC DNA]</scope>
    <source>
        <strain evidence="4 5">JCM 1342</strain>
    </source>
</reference>
<feature type="region of interest" description="Disordered" evidence="1">
    <location>
        <begin position="168"/>
        <end position="309"/>
    </location>
</feature>
<dbReference type="RefSeq" id="WP_344711799.1">
    <property type="nucleotide sequence ID" value="NZ_BAAAWH010000001.1"/>
</dbReference>
<proteinExistence type="predicted"/>
<feature type="transmembrane region" description="Helical" evidence="2">
    <location>
        <begin position="56"/>
        <end position="78"/>
    </location>
</feature>
<sequence length="309" mass="32957">MTSAESAPRTTRRTRARLVLTVYAVTLAIIALWPVPVDSGAGPFLRTITQVIPALTYARIEFSANILLFVPLGVLLMLILRRRYLILPVAIVVTVAIECAQGLLLDKRTPSTLDIIANTAGACIGMLIVAFVEYRRARPARLPAGRMPQRDNPTDAWATLGFLPPPVPPLPLVPPRPPRPTGAALAASRPPRSGAALAASPPPEHDSIPPKRIPPAPPPTEHDITVPVPPPPAPQAEGDSIPPKSTLPLREQPESDTTRPVRTMPAQSQAEGDSIPSKSTKRTPTPTAGDTIPSVRIPPKPPLPGDVQR</sequence>
<organism evidence="4 5">
    <name type="scientific">Microbacterium terregens</name>
    <dbReference type="NCBI Taxonomy" id="69363"/>
    <lineage>
        <taxon>Bacteria</taxon>
        <taxon>Bacillati</taxon>
        <taxon>Actinomycetota</taxon>
        <taxon>Actinomycetes</taxon>
        <taxon>Micrococcales</taxon>
        <taxon>Microbacteriaceae</taxon>
        <taxon>Microbacterium</taxon>
    </lineage>
</organism>
<feature type="transmembrane region" description="Helical" evidence="2">
    <location>
        <begin position="18"/>
        <end position="36"/>
    </location>
</feature>
<comment type="caution">
    <text evidence="4">The sequence shown here is derived from an EMBL/GenBank/DDBJ whole genome shotgun (WGS) entry which is preliminary data.</text>
</comment>
<dbReference type="Proteomes" id="UP001589611">
    <property type="component" value="Unassembled WGS sequence"/>
</dbReference>
<protein>
    <submittedName>
        <fullName evidence="4">VanZ family protein</fullName>
    </submittedName>
</protein>
<dbReference type="PANTHER" id="PTHR36834:SF1">
    <property type="entry name" value="INTEGRAL MEMBRANE PROTEIN"/>
    <property type="match status" value="1"/>
</dbReference>
<evidence type="ECO:0000259" key="3">
    <source>
        <dbReference type="Pfam" id="PF04892"/>
    </source>
</evidence>
<keyword evidence="2" id="KW-1133">Transmembrane helix</keyword>
<name>A0ABV5T3L1_9MICO</name>
<feature type="domain" description="VanZ-like" evidence="3">
    <location>
        <begin position="22"/>
        <end position="131"/>
    </location>
</feature>
<evidence type="ECO:0000313" key="4">
    <source>
        <dbReference type="EMBL" id="MFB9647201.1"/>
    </source>
</evidence>